<feature type="region of interest" description="Disordered" evidence="20">
    <location>
        <begin position="615"/>
        <end position="643"/>
    </location>
</feature>
<evidence type="ECO:0000256" key="2">
    <source>
        <dbReference type="ARBA" id="ARBA00004123"/>
    </source>
</evidence>
<dbReference type="Gene3D" id="1.10.8.60">
    <property type="match status" value="1"/>
</dbReference>
<keyword evidence="15 19" id="KW-0234">DNA repair</keyword>
<comment type="subcellular location">
    <subcellularLocation>
        <location evidence="2 19">Nucleus</location>
    </subcellularLocation>
</comment>
<dbReference type="Pfam" id="PF02099">
    <property type="entry name" value="Josephin"/>
    <property type="match status" value="1"/>
</dbReference>
<evidence type="ECO:0000256" key="5">
    <source>
        <dbReference type="ARBA" id="ARBA00022741"/>
    </source>
</evidence>
<dbReference type="SMART" id="SM00382">
    <property type="entry name" value="AAA"/>
    <property type="match status" value="1"/>
</dbReference>
<dbReference type="InterPro" id="IPR003593">
    <property type="entry name" value="AAA+_ATPase"/>
</dbReference>
<keyword evidence="14 19" id="KW-0804">Transcription</keyword>
<dbReference type="GO" id="GO:0016579">
    <property type="term" value="P:protein deubiquitination"/>
    <property type="evidence" value="ECO:0007669"/>
    <property type="project" value="InterPro"/>
</dbReference>
<proteinExistence type="inferred from homology"/>
<evidence type="ECO:0000256" key="1">
    <source>
        <dbReference type="ARBA" id="ARBA00000707"/>
    </source>
</evidence>
<dbReference type="GO" id="GO:0006281">
    <property type="term" value="P:DNA repair"/>
    <property type="evidence" value="ECO:0007669"/>
    <property type="project" value="UniProtKB-KW"/>
</dbReference>
<accession>A0AAJ5Z3W6</accession>
<dbReference type="GO" id="GO:0004843">
    <property type="term" value="F:cysteine-type deubiquitinase activity"/>
    <property type="evidence" value="ECO:0007669"/>
    <property type="project" value="UniProtKB-EC"/>
</dbReference>
<dbReference type="EMBL" id="CP119916">
    <property type="protein sequence ID" value="WFD14661.1"/>
    <property type="molecule type" value="Genomic_DNA"/>
</dbReference>
<evidence type="ECO:0000256" key="13">
    <source>
        <dbReference type="ARBA" id="ARBA00023159"/>
    </source>
</evidence>
<dbReference type="SMART" id="SM00726">
    <property type="entry name" value="UIM"/>
    <property type="match status" value="2"/>
</dbReference>
<evidence type="ECO:0000256" key="20">
    <source>
        <dbReference type="SAM" id="MobiDB-lite"/>
    </source>
</evidence>
<dbReference type="EC" id="3.6.4.12" evidence="19"/>
<reference evidence="23 24" key="1">
    <citation type="submission" date="2023-03" db="EMBL/GenBank/DDBJ databases">
        <title>Mating type loci evolution in Malassezia.</title>
        <authorList>
            <person name="Coelho M.A."/>
        </authorList>
    </citation>
    <scope>NUCLEOTIDE SEQUENCE [LARGE SCALE GENOMIC DNA]</scope>
    <source>
        <strain evidence="23 24">CBS 13387</strain>
    </source>
</reference>
<comment type="catalytic activity">
    <reaction evidence="1">
        <text>Thiol-dependent hydrolysis of ester, thioester, amide, peptide and isopeptide bonds formed by the C-terminal Gly of ubiquitin (a 76-residue protein attached to proteins as an intracellular targeting signal).</text>
        <dbReference type="EC" id="3.4.19.12"/>
    </reaction>
</comment>
<dbReference type="InterPro" id="IPR041048">
    <property type="entry name" value="RuvB-like_C"/>
</dbReference>
<feature type="compositionally biased region" description="Basic and acidic residues" evidence="20">
    <location>
        <begin position="634"/>
        <end position="643"/>
    </location>
</feature>
<dbReference type="GO" id="GO:0005524">
    <property type="term" value="F:ATP binding"/>
    <property type="evidence" value="ECO:0007669"/>
    <property type="project" value="UniProtKB-KW"/>
</dbReference>
<comment type="similarity">
    <text evidence="3 19">Belongs to the RuvB family.</text>
</comment>
<dbReference type="SMART" id="SM01246">
    <property type="entry name" value="Josephin"/>
    <property type="match status" value="1"/>
</dbReference>
<evidence type="ECO:0000256" key="4">
    <source>
        <dbReference type="ARBA" id="ARBA00022670"/>
    </source>
</evidence>
<evidence type="ECO:0000259" key="22">
    <source>
        <dbReference type="SMART" id="SM01246"/>
    </source>
</evidence>
<feature type="compositionally biased region" description="Polar residues" evidence="20">
    <location>
        <begin position="743"/>
        <end position="763"/>
    </location>
</feature>
<keyword evidence="9 19" id="KW-0347">Helicase</keyword>
<dbReference type="InterPro" id="IPR010339">
    <property type="entry name" value="TIP49_P-loop"/>
</dbReference>
<dbReference type="Gene3D" id="3.90.70.40">
    <property type="match status" value="1"/>
</dbReference>
<feature type="domain" description="AAA+ ATPase" evidence="21">
    <location>
        <begin position="69"/>
        <end position="360"/>
    </location>
</feature>
<feature type="domain" description="Josephin" evidence="22">
    <location>
        <begin position="431"/>
        <end position="572"/>
    </location>
</feature>
<comment type="function">
    <text evidence="17">DNA helicase which participates in several chromatin remodeling complexes, including the SWR1 and the INO80 complexes. The SWR1 complex mediates the ATP-dependent exchange of histone H2A for the H2A variant HZT1 leading to transcriptional regulation of selected genes by chromatin remodeling. The INO80 complex remodels chromatin by shifting nucleosomes and is involved in DNA repair. Also involved in pre-rRNA processing.</text>
</comment>
<comment type="catalytic activity">
    <reaction evidence="18 19">
        <text>ATP + H2O = ADP + phosphate + H(+)</text>
        <dbReference type="Rhea" id="RHEA:13065"/>
        <dbReference type="ChEBI" id="CHEBI:15377"/>
        <dbReference type="ChEBI" id="CHEBI:15378"/>
        <dbReference type="ChEBI" id="CHEBI:30616"/>
        <dbReference type="ChEBI" id="CHEBI:43474"/>
        <dbReference type="ChEBI" id="CHEBI:456216"/>
        <dbReference type="EC" id="3.6.4.12"/>
    </reaction>
</comment>
<keyword evidence="11 19" id="KW-0156">Chromatin regulator</keyword>
<evidence type="ECO:0000256" key="3">
    <source>
        <dbReference type="ARBA" id="ARBA00007519"/>
    </source>
</evidence>
<evidence type="ECO:0000259" key="21">
    <source>
        <dbReference type="SMART" id="SM00382"/>
    </source>
</evidence>
<comment type="function">
    <text evidence="19">DNA helicase participates in several chromatin remodeling complexes, including the SWR1 and the INO80 complexes.</text>
</comment>
<keyword evidence="7" id="KW-0833">Ubl conjugation pathway</keyword>
<evidence type="ECO:0000256" key="10">
    <source>
        <dbReference type="ARBA" id="ARBA00022840"/>
    </source>
</evidence>
<feature type="compositionally biased region" description="Basic and acidic residues" evidence="20">
    <location>
        <begin position="776"/>
        <end position="797"/>
    </location>
</feature>
<evidence type="ECO:0000256" key="17">
    <source>
        <dbReference type="ARBA" id="ARBA00025345"/>
    </source>
</evidence>
<dbReference type="SUPFAM" id="SSF52540">
    <property type="entry name" value="P-loop containing nucleoside triphosphate hydrolases"/>
    <property type="match status" value="1"/>
</dbReference>
<evidence type="ECO:0000313" key="23">
    <source>
        <dbReference type="EMBL" id="WFD14661.1"/>
    </source>
</evidence>
<dbReference type="Pfam" id="PF17856">
    <property type="entry name" value="TIP49_C"/>
    <property type="match status" value="1"/>
</dbReference>
<dbReference type="InterPro" id="IPR003903">
    <property type="entry name" value="UIM_dom"/>
</dbReference>
<evidence type="ECO:0000256" key="9">
    <source>
        <dbReference type="ARBA" id="ARBA00022806"/>
    </source>
</evidence>
<dbReference type="InterPro" id="IPR027238">
    <property type="entry name" value="RuvB-like"/>
</dbReference>
<dbReference type="FunFam" id="3.40.50.300:FF:002221">
    <property type="entry name" value="RuvB-like 2"/>
    <property type="match status" value="2"/>
</dbReference>
<dbReference type="Pfam" id="PF06068">
    <property type="entry name" value="TIP49"/>
    <property type="match status" value="1"/>
</dbReference>
<keyword evidence="8 19" id="KW-0378">Hydrolase</keyword>
<keyword evidence="12 19" id="KW-0805">Transcription regulation</keyword>
<dbReference type="Proteomes" id="UP001217582">
    <property type="component" value="Chromosome 1"/>
</dbReference>
<keyword evidence="13" id="KW-0010">Activator</keyword>
<dbReference type="PANTHER" id="PTHR11093">
    <property type="entry name" value="RUVB-RELATED REPTIN AND PONTIN"/>
    <property type="match status" value="1"/>
</dbReference>
<keyword evidence="24" id="KW-1185">Reference proteome</keyword>
<keyword evidence="10 19" id="KW-0067">ATP-binding</keyword>
<dbReference type="Gene3D" id="2.40.50.360">
    <property type="entry name" value="RuvB-like helicase, domain II"/>
    <property type="match status" value="1"/>
</dbReference>
<keyword evidence="4" id="KW-0645">Protease</keyword>
<protein>
    <recommendedName>
        <fullName evidence="19">RuvB-like helicase</fullName>
        <ecNumber evidence="19">3.6.4.12</ecNumber>
    </recommendedName>
</protein>
<sequence length="797" mass="89105">MASMASISTAPVQTTIQTLERIGAHSHVRGLGLDERLEPQDSAQGMVGQRAARKAAGMIVKIVQNAKIAGRAMLMAGPPGTGKTAIAMGMAQTLGPDVPFIMLSASEVFSLEMSKTEALMQAFRKAIGVRIKEEAETIEGEVVEIQIDRSLTGATKTGKIIIKTTDMETVYELGNKMIDALQKEKVIAGDVITIEKSSGRISKLGRSFACSRDYDAIGSDTKFVQCPEGELQRRREVVHTVSLHEIDVINSRTQGFLALFAGDTGEIKPELRDQINAKVGEWREEGKAEIIPGVLFIDEVHMLDIECFSFLNRALETELAPLVVMASNRGQTRIRGTRFTSPHGLPIDLLDRILIISTKPYSEDEIKQILSIRAQEEDVNLKQEALEVLARMAMETSLRYTINLITTAHLAARRRKADEVDVADVRRVYKKQEEGSMMCAQHALNAILQGQFFDPSQLAQIADEISEYERNELGISTQDAKNISSRHMDETGFFSLEVVDRALRAWDMSLVRWRSCEELRERYVHPEREFAFLLNLGHHWIALRGFGHVSRTCSLLQQAELEQYSVFSVELQAGMDPPATITDDVADAHASRFSEDHSSILDEDKDFQKAVRASLEEDQANAAQPSTPTGRRRERQERLNVEEEMHVPLRSRMRHSTGPTSLLDEDVEDLAEEEDNAHFEFLDDDEAQLQAAIASSLGQPFQVPQRILDQTYRTCEMDKESQSIPEDVQRITKLREDMLIKASQSTTSAHELPPTVSSETSISRSHDAEAADDGAEEKNTLSTEEMRRRRLARFEGL</sequence>
<dbReference type="GO" id="GO:0006325">
    <property type="term" value="P:chromatin organization"/>
    <property type="evidence" value="ECO:0007669"/>
    <property type="project" value="UniProtKB-KW"/>
</dbReference>
<dbReference type="InterPro" id="IPR042487">
    <property type="entry name" value="RuvBL1/2_DNA/RNA_bd_dom"/>
</dbReference>
<evidence type="ECO:0000313" key="24">
    <source>
        <dbReference type="Proteomes" id="UP001217582"/>
    </source>
</evidence>
<name>A0AAJ5Z3W6_9BASI</name>
<evidence type="ECO:0000256" key="16">
    <source>
        <dbReference type="ARBA" id="ARBA00023242"/>
    </source>
</evidence>
<evidence type="ECO:0000256" key="8">
    <source>
        <dbReference type="ARBA" id="ARBA00022801"/>
    </source>
</evidence>
<evidence type="ECO:0000256" key="7">
    <source>
        <dbReference type="ARBA" id="ARBA00022786"/>
    </source>
</evidence>
<organism evidence="23 24">
    <name type="scientific">Malassezia arunalokei</name>
    <dbReference type="NCBI Taxonomy" id="1514897"/>
    <lineage>
        <taxon>Eukaryota</taxon>
        <taxon>Fungi</taxon>
        <taxon>Dikarya</taxon>
        <taxon>Basidiomycota</taxon>
        <taxon>Ustilaginomycotina</taxon>
        <taxon>Malasseziomycetes</taxon>
        <taxon>Malasseziales</taxon>
        <taxon>Malasseziaceae</taxon>
        <taxon>Malassezia</taxon>
    </lineage>
</organism>
<dbReference type="FunFam" id="2.40.50.360:FF:000002">
    <property type="entry name" value="RuvB-like helicase"/>
    <property type="match status" value="1"/>
</dbReference>
<evidence type="ECO:0000256" key="12">
    <source>
        <dbReference type="ARBA" id="ARBA00023015"/>
    </source>
</evidence>
<dbReference type="AlphaFoldDB" id="A0AAJ5Z3W6"/>
<dbReference type="InterPro" id="IPR006155">
    <property type="entry name" value="Josephin"/>
</dbReference>
<evidence type="ECO:0000256" key="19">
    <source>
        <dbReference type="RuleBase" id="RU363048"/>
    </source>
</evidence>
<feature type="region of interest" description="Disordered" evidence="20">
    <location>
        <begin position="743"/>
        <end position="797"/>
    </location>
</feature>
<dbReference type="InterPro" id="IPR027417">
    <property type="entry name" value="P-loop_NTPase"/>
</dbReference>
<dbReference type="GO" id="GO:0003678">
    <property type="term" value="F:DNA helicase activity"/>
    <property type="evidence" value="ECO:0007669"/>
    <property type="project" value="UniProtKB-EC"/>
</dbReference>
<keyword evidence="16 19" id="KW-0539">Nucleus</keyword>
<gene>
    <name evidence="23" type="primary">RVB2</name>
    <name evidence="23" type="ORF">MARU1_000667</name>
</gene>
<evidence type="ECO:0000256" key="11">
    <source>
        <dbReference type="ARBA" id="ARBA00022853"/>
    </source>
</evidence>
<keyword evidence="5 19" id="KW-0547">Nucleotide-binding</keyword>
<evidence type="ECO:0000256" key="18">
    <source>
        <dbReference type="ARBA" id="ARBA00047995"/>
    </source>
</evidence>
<dbReference type="GO" id="GO:0006508">
    <property type="term" value="P:proteolysis"/>
    <property type="evidence" value="ECO:0007669"/>
    <property type="project" value="UniProtKB-KW"/>
</dbReference>
<evidence type="ECO:0000256" key="15">
    <source>
        <dbReference type="ARBA" id="ARBA00023204"/>
    </source>
</evidence>
<keyword evidence="6 19" id="KW-0227">DNA damage</keyword>
<dbReference type="Gene3D" id="3.40.50.300">
    <property type="entry name" value="P-loop containing nucleotide triphosphate hydrolases"/>
    <property type="match status" value="1"/>
</dbReference>
<evidence type="ECO:0000256" key="14">
    <source>
        <dbReference type="ARBA" id="ARBA00023163"/>
    </source>
</evidence>
<dbReference type="GO" id="GO:0005634">
    <property type="term" value="C:nucleus"/>
    <property type="evidence" value="ECO:0007669"/>
    <property type="project" value="UniProtKB-SubCell"/>
</dbReference>
<evidence type="ECO:0000256" key="6">
    <source>
        <dbReference type="ARBA" id="ARBA00022763"/>
    </source>
</evidence>